<dbReference type="PANTHER" id="PTHR43540">
    <property type="entry name" value="PEROXYUREIDOACRYLATE/UREIDOACRYLATE AMIDOHYDROLASE-RELATED"/>
    <property type="match status" value="1"/>
</dbReference>
<name>A0A366LIU5_9ACTN</name>
<dbReference type="EMBL" id="QMEY01000046">
    <property type="protein sequence ID" value="RBQ13818.1"/>
    <property type="molecule type" value="Genomic_DNA"/>
</dbReference>
<dbReference type="GO" id="GO:0016787">
    <property type="term" value="F:hydrolase activity"/>
    <property type="evidence" value="ECO:0007669"/>
    <property type="project" value="UniProtKB-KW"/>
</dbReference>
<evidence type="ECO:0000313" key="3">
    <source>
        <dbReference type="EMBL" id="RBQ13818.1"/>
    </source>
</evidence>
<accession>A0A366LIU5</accession>
<dbReference type="AlphaFoldDB" id="A0A366LIU5"/>
<keyword evidence="1" id="KW-0378">Hydrolase</keyword>
<dbReference type="InterPro" id="IPR000868">
    <property type="entry name" value="Isochorismatase-like_dom"/>
</dbReference>
<dbReference type="CDD" id="cd00431">
    <property type="entry name" value="cysteine_hydrolases"/>
    <property type="match status" value="1"/>
</dbReference>
<dbReference type="Pfam" id="PF00857">
    <property type="entry name" value="Isochorismatase"/>
    <property type="match status" value="1"/>
</dbReference>
<dbReference type="InterPro" id="IPR050272">
    <property type="entry name" value="Isochorismatase-like_hydrls"/>
</dbReference>
<dbReference type="SUPFAM" id="SSF52499">
    <property type="entry name" value="Isochorismatase-like hydrolases"/>
    <property type="match status" value="1"/>
</dbReference>
<feature type="domain" description="Isochorismatase-like" evidence="2">
    <location>
        <begin position="20"/>
        <end position="193"/>
    </location>
</feature>
<dbReference type="InterPro" id="IPR036380">
    <property type="entry name" value="Isochorismatase-like_sf"/>
</dbReference>
<dbReference type="Gene3D" id="3.40.50.850">
    <property type="entry name" value="Isochorismatase-like"/>
    <property type="match status" value="1"/>
</dbReference>
<dbReference type="PANTHER" id="PTHR43540:SF7">
    <property type="entry name" value="ISOCHORISMATASE FAMILY PROTEIN YECD"/>
    <property type="match status" value="1"/>
</dbReference>
<protein>
    <recommendedName>
        <fullName evidence="2">Isochorismatase-like domain-containing protein</fullName>
    </recommendedName>
</protein>
<reference evidence="3 4" key="1">
    <citation type="submission" date="2018-06" db="EMBL/GenBank/DDBJ databases">
        <title>Sphaerisporangium craniellae sp. nov., isolated from a marine sponge in the South China Sea.</title>
        <authorList>
            <person name="Li L."/>
        </authorList>
    </citation>
    <scope>NUCLEOTIDE SEQUENCE [LARGE SCALE GENOMIC DNA]</scope>
    <source>
        <strain evidence="3 4">LHW63015</strain>
    </source>
</reference>
<evidence type="ECO:0000259" key="2">
    <source>
        <dbReference type="Pfam" id="PF00857"/>
    </source>
</evidence>
<proteinExistence type="predicted"/>
<comment type="caution">
    <text evidence="3">The sequence shown here is derived from an EMBL/GenBank/DDBJ whole genome shotgun (WGS) entry which is preliminary data.</text>
</comment>
<dbReference type="Proteomes" id="UP000253303">
    <property type="component" value="Unassembled WGS sequence"/>
</dbReference>
<evidence type="ECO:0000256" key="1">
    <source>
        <dbReference type="ARBA" id="ARBA00022801"/>
    </source>
</evidence>
<organism evidence="3 4">
    <name type="scientific">Spongiactinospora rosea</name>
    <dbReference type="NCBI Taxonomy" id="2248750"/>
    <lineage>
        <taxon>Bacteria</taxon>
        <taxon>Bacillati</taxon>
        <taxon>Actinomycetota</taxon>
        <taxon>Actinomycetes</taxon>
        <taxon>Streptosporangiales</taxon>
        <taxon>Streptosporangiaceae</taxon>
        <taxon>Spongiactinospora</taxon>
    </lineage>
</organism>
<evidence type="ECO:0000313" key="4">
    <source>
        <dbReference type="Proteomes" id="UP000253303"/>
    </source>
</evidence>
<keyword evidence="4" id="KW-1185">Reference proteome</keyword>
<gene>
    <name evidence="3" type="ORF">DP939_44085</name>
</gene>
<sequence>MTRSYPTEGNRVTDIDPLRTALILIDLQGANADHPVHPHPAGDVVERCLRLIDATRNAGGLVVHVRTSFLPDEGDSLGGKLLTDVERPARPVRRPGWDHFLPGVDPLPTEPVIVKRSWNAFHGSDLDLQLRRRGITTVIMAGISTGFGVEGTARAAYDHAYNIVFVPEAMSAYTAEQHHHSVRAVFPQLGRVRGLDEVVEALTAQPATVP</sequence>